<dbReference type="OrthoDB" id="1117610at2"/>
<keyword evidence="1" id="KW-0732">Signal</keyword>
<evidence type="ECO:0000313" key="2">
    <source>
        <dbReference type="EMBL" id="AEV31056.1"/>
    </source>
</evidence>
<evidence type="ECO:0000313" key="3">
    <source>
        <dbReference type="Proteomes" id="UP000005631"/>
    </source>
</evidence>
<dbReference type="AlphaFoldDB" id="G8R545"/>
<protein>
    <recommendedName>
        <fullName evidence="4">Salt-induced outer membrane protein</fullName>
    </recommendedName>
</protein>
<evidence type="ECO:0008006" key="4">
    <source>
        <dbReference type="Google" id="ProtNLM"/>
    </source>
</evidence>
<dbReference type="Pfam" id="PF04338">
    <property type="entry name" value="DUF481"/>
    <property type="match status" value="1"/>
</dbReference>
<accession>G8R545</accession>
<dbReference type="KEGG" id="oho:Oweho_0032"/>
<dbReference type="InterPro" id="IPR007433">
    <property type="entry name" value="DUF481"/>
</dbReference>
<dbReference type="RefSeq" id="WP_014200417.1">
    <property type="nucleotide sequence ID" value="NC_016599.1"/>
</dbReference>
<dbReference type="eggNOG" id="COG3137">
    <property type="taxonomic scope" value="Bacteria"/>
</dbReference>
<proteinExistence type="predicted"/>
<gene>
    <name evidence="2" type="ordered locus">Oweho_0032</name>
</gene>
<dbReference type="PATRIC" id="fig|926562.3.peg.30"/>
<dbReference type="STRING" id="926562.Oweho_0032"/>
<dbReference type="EMBL" id="CP003156">
    <property type="protein sequence ID" value="AEV31056.1"/>
    <property type="molecule type" value="Genomic_DNA"/>
</dbReference>
<reference evidence="2 3" key="1">
    <citation type="journal article" date="2012" name="Stand. Genomic Sci.">
        <title>Genome sequence of the orange-pigmented seawater bacterium Owenweeksia hongkongensis type strain (UST20020801(T)).</title>
        <authorList>
            <person name="Riedel T."/>
            <person name="Held B."/>
            <person name="Nolan M."/>
            <person name="Lucas S."/>
            <person name="Lapidus A."/>
            <person name="Tice H."/>
            <person name="Del Rio T.G."/>
            <person name="Cheng J.F."/>
            <person name="Han C."/>
            <person name="Tapia R."/>
            <person name="Goodwin L.A."/>
            <person name="Pitluck S."/>
            <person name="Liolios K."/>
            <person name="Mavromatis K."/>
            <person name="Pagani I."/>
            <person name="Ivanova N."/>
            <person name="Mikhailova N."/>
            <person name="Pati A."/>
            <person name="Chen A."/>
            <person name="Palaniappan K."/>
            <person name="Rohde M."/>
            <person name="Tindall B.J."/>
            <person name="Detter J.C."/>
            <person name="Goker M."/>
            <person name="Woyke T."/>
            <person name="Bristow J."/>
            <person name="Eisen J.A."/>
            <person name="Markowitz V."/>
            <person name="Hugenholtz P."/>
            <person name="Klenk H.P."/>
            <person name="Kyrpides N.C."/>
        </authorList>
    </citation>
    <scope>NUCLEOTIDE SEQUENCE</scope>
    <source>
        <strain evidence="3">DSM 17368 / JCM 12287 / NRRL B-23963</strain>
    </source>
</reference>
<dbReference type="HOGENOM" id="CLU_070301_0_0_10"/>
<sequence>MKPKNTTNTSITKVLYKAILTCGFLIVTLPALADNTDTLRLKNDAVLVGEIKSVSKNVVTFETDYSDSDFKIKWLEVKEVKSKRVFMLTLSNGQVLHASISSFDTGDNSVNLKTIESGEKNIKLSEIVDMQPFESTFLSRLDASIDFGYTYTKANNLQQLSTRSVLGYLGNRWSGNVSFDMVRSMQDSVEPIRRTNGVINFEYYLKHNYFLLASANFLQNDEQLLALRATTRMGLGKFLVRNNRMYLALAAGGAWNNEQYTENTEPDRNSAEAFVGVTADLFNTGDLSLASSLVGYPSLTESGRFRSDFKFDVKYDLPLDFYVRLGFTINYDNQPIEGASESDYVLQTSIGWSL</sequence>
<name>G8R545_OWEHD</name>
<feature type="signal peptide" evidence="1">
    <location>
        <begin position="1"/>
        <end position="33"/>
    </location>
</feature>
<feature type="chain" id="PRO_5003515519" description="Salt-induced outer membrane protein" evidence="1">
    <location>
        <begin position="34"/>
        <end position="354"/>
    </location>
</feature>
<keyword evidence="3" id="KW-1185">Reference proteome</keyword>
<organism evidence="2 3">
    <name type="scientific">Owenweeksia hongkongensis (strain DSM 17368 / CIP 108786 / JCM 12287 / NRRL B-23963 / UST20020801)</name>
    <dbReference type="NCBI Taxonomy" id="926562"/>
    <lineage>
        <taxon>Bacteria</taxon>
        <taxon>Pseudomonadati</taxon>
        <taxon>Bacteroidota</taxon>
        <taxon>Flavobacteriia</taxon>
        <taxon>Flavobacteriales</taxon>
        <taxon>Owenweeksiaceae</taxon>
        <taxon>Owenweeksia</taxon>
    </lineage>
</organism>
<evidence type="ECO:0000256" key="1">
    <source>
        <dbReference type="SAM" id="SignalP"/>
    </source>
</evidence>
<dbReference type="Proteomes" id="UP000005631">
    <property type="component" value="Chromosome"/>
</dbReference>